<dbReference type="InterPro" id="IPR039261">
    <property type="entry name" value="FNR_nucleotide-bd"/>
</dbReference>
<dbReference type="AlphaFoldDB" id="A0A2W5PSX5"/>
<dbReference type="Gene3D" id="2.40.30.10">
    <property type="entry name" value="Translation factors"/>
    <property type="match status" value="1"/>
</dbReference>
<protein>
    <submittedName>
        <fullName evidence="12">Hybrid-cluster NAD(P)-dependent oxidoreductase</fullName>
    </submittedName>
</protein>
<keyword evidence="4" id="KW-0479">Metal-binding</keyword>
<keyword evidence="5" id="KW-0274">FAD</keyword>
<evidence type="ECO:0000259" key="10">
    <source>
        <dbReference type="PROSITE" id="PS51085"/>
    </source>
</evidence>
<evidence type="ECO:0000256" key="3">
    <source>
        <dbReference type="ARBA" id="ARBA00022714"/>
    </source>
</evidence>
<dbReference type="InterPro" id="IPR001433">
    <property type="entry name" value="OxRdtase_FAD/NAD-bd"/>
</dbReference>
<keyword evidence="7" id="KW-0408">Iron</keyword>
<dbReference type="InterPro" id="IPR017927">
    <property type="entry name" value="FAD-bd_FR_type"/>
</dbReference>
<evidence type="ECO:0000256" key="7">
    <source>
        <dbReference type="ARBA" id="ARBA00023004"/>
    </source>
</evidence>
<dbReference type="PRINTS" id="PR00410">
    <property type="entry name" value="PHEHYDRXLASE"/>
</dbReference>
<dbReference type="CDD" id="cd06215">
    <property type="entry name" value="FNR_iron_sulfur_binding_1"/>
    <property type="match status" value="1"/>
</dbReference>
<dbReference type="Proteomes" id="UP000249185">
    <property type="component" value="Unassembled WGS sequence"/>
</dbReference>
<dbReference type="InterPro" id="IPR012675">
    <property type="entry name" value="Beta-grasp_dom_sf"/>
</dbReference>
<evidence type="ECO:0000256" key="5">
    <source>
        <dbReference type="ARBA" id="ARBA00022827"/>
    </source>
</evidence>
<dbReference type="SUPFAM" id="SSF54292">
    <property type="entry name" value="2Fe-2S ferredoxin-like"/>
    <property type="match status" value="1"/>
</dbReference>
<dbReference type="InterPro" id="IPR017938">
    <property type="entry name" value="Riboflavin_synthase-like_b-brl"/>
</dbReference>
<dbReference type="PROSITE" id="PS00197">
    <property type="entry name" value="2FE2S_FER_1"/>
    <property type="match status" value="1"/>
</dbReference>
<keyword evidence="8" id="KW-0411">Iron-sulfur</keyword>
<dbReference type="CDD" id="cd00207">
    <property type="entry name" value="fer2"/>
    <property type="match status" value="1"/>
</dbReference>
<evidence type="ECO:0000256" key="6">
    <source>
        <dbReference type="ARBA" id="ARBA00023002"/>
    </source>
</evidence>
<evidence type="ECO:0000313" key="13">
    <source>
        <dbReference type="Proteomes" id="UP000249185"/>
    </source>
</evidence>
<dbReference type="GO" id="GO:0051537">
    <property type="term" value="F:2 iron, 2 sulfur cluster binding"/>
    <property type="evidence" value="ECO:0007669"/>
    <property type="project" value="UniProtKB-KW"/>
</dbReference>
<proteinExistence type="inferred from homology"/>
<dbReference type="Pfam" id="PF00175">
    <property type="entry name" value="NAD_binding_1"/>
    <property type="match status" value="1"/>
</dbReference>
<evidence type="ECO:0000256" key="8">
    <source>
        <dbReference type="ARBA" id="ARBA00023014"/>
    </source>
</evidence>
<gene>
    <name evidence="12" type="ORF">DI556_16280</name>
</gene>
<evidence type="ECO:0000256" key="4">
    <source>
        <dbReference type="ARBA" id="ARBA00022723"/>
    </source>
</evidence>
<dbReference type="PROSITE" id="PS51085">
    <property type="entry name" value="2FE2S_FER_2"/>
    <property type="match status" value="1"/>
</dbReference>
<dbReference type="InterPro" id="IPR050415">
    <property type="entry name" value="MRET"/>
</dbReference>
<comment type="caution">
    <text evidence="12">The sequence shown here is derived from an EMBL/GenBank/DDBJ whole genome shotgun (WGS) entry which is preliminary data.</text>
</comment>
<dbReference type="GO" id="GO:0016491">
    <property type="term" value="F:oxidoreductase activity"/>
    <property type="evidence" value="ECO:0007669"/>
    <property type="project" value="UniProtKB-KW"/>
</dbReference>
<dbReference type="InterPro" id="IPR008333">
    <property type="entry name" value="Cbr1-like_FAD-bd_dom"/>
</dbReference>
<evidence type="ECO:0000259" key="11">
    <source>
        <dbReference type="PROSITE" id="PS51384"/>
    </source>
</evidence>
<dbReference type="SUPFAM" id="SSF52343">
    <property type="entry name" value="Ferredoxin reductase-like, C-terminal NADP-linked domain"/>
    <property type="match status" value="1"/>
</dbReference>
<dbReference type="GO" id="GO:0046872">
    <property type="term" value="F:metal ion binding"/>
    <property type="evidence" value="ECO:0007669"/>
    <property type="project" value="UniProtKB-KW"/>
</dbReference>
<name>A0A2W5PSX5_RHOSU</name>
<dbReference type="SUPFAM" id="SSF63380">
    <property type="entry name" value="Riboflavin synthase domain-like"/>
    <property type="match status" value="1"/>
</dbReference>
<dbReference type="InterPro" id="IPR006058">
    <property type="entry name" value="2Fe2S_fd_BS"/>
</dbReference>
<keyword evidence="3" id="KW-0001">2Fe-2S</keyword>
<keyword evidence="6" id="KW-0560">Oxidoreductase</keyword>
<dbReference type="PANTHER" id="PTHR47354">
    <property type="entry name" value="NADH OXIDOREDUCTASE HCR"/>
    <property type="match status" value="1"/>
</dbReference>
<evidence type="ECO:0000313" key="12">
    <source>
        <dbReference type="EMBL" id="PZQ47827.1"/>
    </source>
</evidence>
<organism evidence="12 13">
    <name type="scientific">Rhodovulum sulfidophilum</name>
    <name type="common">Rhodobacter sulfidophilus</name>
    <dbReference type="NCBI Taxonomy" id="35806"/>
    <lineage>
        <taxon>Bacteria</taxon>
        <taxon>Pseudomonadati</taxon>
        <taxon>Pseudomonadota</taxon>
        <taxon>Alphaproteobacteria</taxon>
        <taxon>Rhodobacterales</taxon>
        <taxon>Paracoccaceae</taxon>
        <taxon>Rhodovulum</taxon>
    </lineage>
</organism>
<evidence type="ECO:0000256" key="1">
    <source>
        <dbReference type="ARBA" id="ARBA00001974"/>
    </source>
</evidence>
<dbReference type="Pfam" id="PF00111">
    <property type="entry name" value="Fer2"/>
    <property type="match status" value="1"/>
</dbReference>
<evidence type="ECO:0000256" key="2">
    <source>
        <dbReference type="ARBA" id="ARBA00022630"/>
    </source>
</evidence>
<dbReference type="InterPro" id="IPR001041">
    <property type="entry name" value="2Fe-2S_ferredoxin-type"/>
</dbReference>
<dbReference type="Gene3D" id="3.40.50.80">
    <property type="entry name" value="Nucleotide-binding domain of ferredoxin-NADP reductase (FNR) module"/>
    <property type="match status" value="1"/>
</dbReference>
<keyword evidence="2" id="KW-0285">Flavoprotein</keyword>
<feature type="domain" description="2Fe-2S ferredoxin-type" evidence="10">
    <location>
        <begin position="272"/>
        <end position="355"/>
    </location>
</feature>
<dbReference type="Gene3D" id="3.10.20.30">
    <property type="match status" value="1"/>
</dbReference>
<reference evidence="12 13" key="1">
    <citation type="submission" date="2017-08" db="EMBL/GenBank/DDBJ databases">
        <title>Infants hospitalized years apart are colonized by the same room-sourced microbial strains.</title>
        <authorList>
            <person name="Brooks B."/>
            <person name="Olm M.R."/>
            <person name="Firek B.A."/>
            <person name="Baker R."/>
            <person name="Thomas B.C."/>
            <person name="Morowitz M.J."/>
            <person name="Banfield J.F."/>
        </authorList>
    </citation>
    <scope>NUCLEOTIDE SEQUENCE [LARGE SCALE GENOMIC DNA]</scope>
    <source>
        <strain evidence="12">S2_005_002_R2_34</strain>
    </source>
</reference>
<accession>A0A2W5PSX5</accession>
<sequence>MSLGTRDTTLKPLETPRPWDAARQPLECVRVREETADVRTFTFRAGPGTIFRHRPGQFVTLQLPVPGGPPLHRSYTISSSPSRPFALSVTVKAQEGSVGTRWMFDHLRPGMKIRALGPMGAFVLPDPPGSEPLLLLSAGSGITPMMAMLRWCQDLAPMTDVAFVQCARTEADLMFLDELALMAKTMPRLRVAAVVARGTVEAPFLSGRMDMALLGLAAPDFMARRVYCCGPDGFMAAMREGLVAGGLDPEHYAQESFGVSETDAAPLTEGGFPIRFLVTGAEGLGDETRTILEVARGAGVAIPSACGMGLCGTCKVRANGPVEMTHQGGIFDDEIAEGYILACCSRPKGAVEVEA</sequence>
<feature type="domain" description="FAD-binding FR-type" evidence="11">
    <location>
        <begin position="21"/>
        <end position="125"/>
    </location>
</feature>
<dbReference type="PANTHER" id="PTHR47354:SF6">
    <property type="entry name" value="NADH OXIDOREDUCTASE HCR"/>
    <property type="match status" value="1"/>
</dbReference>
<dbReference type="PROSITE" id="PS51384">
    <property type="entry name" value="FAD_FR"/>
    <property type="match status" value="1"/>
</dbReference>
<comment type="similarity">
    <text evidence="9">In the N-terminal section; belongs to the FAD-binding oxidoreductase type 6 family.</text>
</comment>
<dbReference type="Pfam" id="PF00970">
    <property type="entry name" value="FAD_binding_6"/>
    <property type="match status" value="1"/>
</dbReference>
<evidence type="ECO:0000256" key="9">
    <source>
        <dbReference type="ARBA" id="ARBA00061434"/>
    </source>
</evidence>
<dbReference type="InterPro" id="IPR036010">
    <property type="entry name" value="2Fe-2S_ferredoxin-like_sf"/>
</dbReference>
<comment type="cofactor">
    <cofactor evidence="1">
        <name>FAD</name>
        <dbReference type="ChEBI" id="CHEBI:57692"/>
    </cofactor>
</comment>
<dbReference type="EMBL" id="QFPW01000015">
    <property type="protein sequence ID" value="PZQ47827.1"/>
    <property type="molecule type" value="Genomic_DNA"/>
</dbReference>